<dbReference type="RefSeq" id="WP_345006039.1">
    <property type="nucleotide sequence ID" value="NZ_BAABCY010000060.1"/>
</dbReference>
<proteinExistence type="predicted"/>
<organism evidence="2 3">
    <name type="scientific">Snuella lapsa</name>
    <dbReference type="NCBI Taxonomy" id="870481"/>
    <lineage>
        <taxon>Bacteria</taxon>
        <taxon>Pseudomonadati</taxon>
        <taxon>Bacteroidota</taxon>
        <taxon>Flavobacteriia</taxon>
        <taxon>Flavobacteriales</taxon>
        <taxon>Flavobacteriaceae</taxon>
        <taxon>Snuella</taxon>
    </lineage>
</organism>
<dbReference type="Proteomes" id="UP001500954">
    <property type="component" value="Unassembled WGS sequence"/>
</dbReference>
<dbReference type="InterPro" id="IPR001173">
    <property type="entry name" value="Glyco_trans_2-like"/>
</dbReference>
<name>A0ABP6XT08_9FLAO</name>
<feature type="domain" description="Glycosyltransferase 2-like" evidence="1">
    <location>
        <begin position="7"/>
        <end position="132"/>
    </location>
</feature>
<dbReference type="EMBL" id="BAABCY010000060">
    <property type="protein sequence ID" value="GAA3571799.1"/>
    <property type="molecule type" value="Genomic_DNA"/>
</dbReference>
<evidence type="ECO:0000313" key="3">
    <source>
        <dbReference type="Proteomes" id="UP001500954"/>
    </source>
</evidence>
<keyword evidence="3" id="KW-1185">Reference proteome</keyword>
<evidence type="ECO:0000313" key="2">
    <source>
        <dbReference type="EMBL" id="GAA3571799.1"/>
    </source>
</evidence>
<dbReference type="PANTHER" id="PTHR22916">
    <property type="entry name" value="GLYCOSYLTRANSFERASE"/>
    <property type="match status" value="1"/>
</dbReference>
<dbReference type="Gene3D" id="3.90.550.10">
    <property type="entry name" value="Spore Coat Polysaccharide Biosynthesis Protein SpsA, Chain A"/>
    <property type="match status" value="1"/>
</dbReference>
<dbReference type="PANTHER" id="PTHR22916:SF3">
    <property type="entry name" value="UDP-GLCNAC:BETAGAL BETA-1,3-N-ACETYLGLUCOSAMINYLTRANSFERASE-LIKE PROTEIN 1"/>
    <property type="match status" value="1"/>
</dbReference>
<reference evidence="3" key="1">
    <citation type="journal article" date="2019" name="Int. J. Syst. Evol. Microbiol.">
        <title>The Global Catalogue of Microorganisms (GCM) 10K type strain sequencing project: providing services to taxonomists for standard genome sequencing and annotation.</title>
        <authorList>
            <consortium name="The Broad Institute Genomics Platform"/>
            <consortium name="The Broad Institute Genome Sequencing Center for Infectious Disease"/>
            <person name="Wu L."/>
            <person name="Ma J."/>
        </authorList>
    </citation>
    <scope>NUCLEOTIDE SEQUENCE [LARGE SCALE GENOMIC DNA]</scope>
    <source>
        <strain evidence="3">JCM 17111</strain>
    </source>
</reference>
<protein>
    <recommendedName>
        <fullName evidence="1">Glycosyltransferase 2-like domain-containing protein</fullName>
    </recommendedName>
</protein>
<comment type="caution">
    <text evidence="2">The sequence shown here is derived from an EMBL/GenBank/DDBJ whole genome shotgun (WGS) entry which is preliminary data.</text>
</comment>
<evidence type="ECO:0000259" key="1">
    <source>
        <dbReference type="Pfam" id="PF00535"/>
    </source>
</evidence>
<dbReference type="InterPro" id="IPR029044">
    <property type="entry name" value="Nucleotide-diphossugar_trans"/>
</dbReference>
<dbReference type="CDD" id="cd00761">
    <property type="entry name" value="Glyco_tranf_GTA_type"/>
    <property type="match status" value="1"/>
</dbReference>
<gene>
    <name evidence="2" type="ORF">GCM10022395_21500</name>
</gene>
<sequence length="318" mass="36224">MPEPLVSILIPAYNRAALIGETLASVALQSYKHWECIVVDDGSTDATVAVVQSYCDKDARFKLYHRPENRPKGGNAARNYALEMSRGEYVNWFDSDDLMEKHFIQNKLAVFLNNAEVDFVVSKSVNFYADGRQEPIGYYGFNDSLALTADHFIQEQVHWITDDLFIKRSKIGAVRFDESLLSGQEFNFCAQLLSHNSLNGVFINSILSYRRIHLGSIQESLKQNELLAFKRKYIVAQKTFKSVYTRLTDASEVFFINRILKLATALLRNRVYPPSYLNFLYLYTKSCGLAKGTCLVCYSILLVMGMDSYRMGKIIKAS</sequence>
<dbReference type="Pfam" id="PF00535">
    <property type="entry name" value="Glycos_transf_2"/>
    <property type="match status" value="1"/>
</dbReference>
<dbReference type="SUPFAM" id="SSF53448">
    <property type="entry name" value="Nucleotide-diphospho-sugar transferases"/>
    <property type="match status" value="1"/>
</dbReference>
<accession>A0ABP6XT08</accession>